<dbReference type="Proteomes" id="UP000017842">
    <property type="component" value="Unassembled WGS sequence"/>
</dbReference>
<feature type="signal peptide" evidence="1">
    <location>
        <begin position="1"/>
        <end position="21"/>
    </location>
</feature>
<dbReference type="RefSeq" id="WP_023493074.1">
    <property type="nucleotide sequence ID" value="NZ_AYLO01000007.1"/>
</dbReference>
<dbReference type="Pfam" id="PF05787">
    <property type="entry name" value="PhoX"/>
    <property type="match status" value="1"/>
</dbReference>
<sequence>MKMKVLSLAISTIFAASSAHALDFGQEVENEARQESLELFGTLGTLGASSIASVDAVTANADPLSMITVAPGLTKTVVSAAVNLAPNIDMMVLYPNDKAPTHIIACNEQGATSVGVQRISLSDGSVEDIISSGMSGCDPAEITPWGTVIVGEEAGVNGRMFEILDPLTTTGITVNGSGSTTTTSDDTKVRFLSALGQLSFEGISVLPNGVTLYQDEKRPGNGVPGGAYFKFIPSTLWAGGAPITDLNNSPLAAGRVFGLRVGHRNGNTDFGQGNNVGRGAWVEVTDGQFGSALTTTPAVSRSNLGAAAITLKLSHGYRPEDQDIDKKAAALGNVRICGTNTGDDADGSSNNFGETFCITDGTIAQSAVISTVNQVSGGVTYTVNSGAGTSIPEYQTLVEHFLDFGMPDNIAYQPGRGNWVINEDGDGASYTPARNNDIWDCLDDGKDSNQLADACVKIATLNDLTAESSGGVFNAAGNEYYVSIQHNVTGHGAIVKIGGWKKKR</sequence>
<keyword evidence="1" id="KW-0732">Signal</keyword>
<dbReference type="STRING" id="1116472.MGMO_7c00210"/>
<reference evidence="2 3" key="1">
    <citation type="journal article" date="2013" name="Genome Announc.">
        <title>Draft Genome Sequence of the Methanotrophic Gammaproteobacterium Methyloglobulus morosus DSM 22980 Strain KoM1.</title>
        <authorList>
            <person name="Poehlein A."/>
            <person name="Deutzmann J.S."/>
            <person name="Daniel R."/>
            <person name="Simeonova D.D."/>
        </authorList>
    </citation>
    <scope>NUCLEOTIDE SEQUENCE [LARGE SCALE GENOMIC DNA]</scope>
    <source>
        <strain evidence="2 3">KoM1</strain>
    </source>
</reference>
<dbReference type="EMBL" id="AYLO01000007">
    <property type="protein sequence ID" value="ESS74002.1"/>
    <property type="molecule type" value="Genomic_DNA"/>
</dbReference>
<proteinExistence type="predicted"/>
<dbReference type="AlphaFoldDB" id="V5C6B4"/>
<evidence type="ECO:0000256" key="1">
    <source>
        <dbReference type="SAM" id="SignalP"/>
    </source>
</evidence>
<feature type="chain" id="PRO_5004733668" evidence="1">
    <location>
        <begin position="22"/>
        <end position="504"/>
    </location>
</feature>
<organism evidence="2 3">
    <name type="scientific">Methyloglobulus morosus KoM1</name>
    <dbReference type="NCBI Taxonomy" id="1116472"/>
    <lineage>
        <taxon>Bacteria</taxon>
        <taxon>Pseudomonadati</taxon>
        <taxon>Pseudomonadota</taxon>
        <taxon>Gammaproteobacteria</taxon>
        <taxon>Methylococcales</taxon>
        <taxon>Methylococcaceae</taxon>
        <taxon>Methyloglobulus</taxon>
    </lineage>
</organism>
<name>V5C6B4_9GAMM</name>
<gene>
    <name evidence="2" type="ORF">MGMO_7c00210</name>
</gene>
<comment type="caution">
    <text evidence="2">The sequence shown here is derived from an EMBL/GenBank/DDBJ whole genome shotgun (WGS) entry which is preliminary data.</text>
</comment>
<dbReference type="InterPro" id="IPR008557">
    <property type="entry name" value="PhoX"/>
</dbReference>
<dbReference type="OrthoDB" id="9801383at2"/>
<accession>V5C6B4</accession>
<keyword evidence="3" id="KW-1185">Reference proteome</keyword>
<evidence type="ECO:0000313" key="2">
    <source>
        <dbReference type="EMBL" id="ESS74002.1"/>
    </source>
</evidence>
<protein>
    <submittedName>
        <fullName evidence="2">Uncharacterized protein</fullName>
    </submittedName>
</protein>
<dbReference type="eggNOG" id="COG3211">
    <property type="taxonomic scope" value="Bacteria"/>
</dbReference>
<evidence type="ECO:0000313" key="3">
    <source>
        <dbReference type="Proteomes" id="UP000017842"/>
    </source>
</evidence>